<proteinExistence type="inferred from homology"/>
<evidence type="ECO:0000256" key="4">
    <source>
        <dbReference type="ARBA" id="ARBA00022989"/>
    </source>
</evidence>
<keyword evidence="3 7" id="KW-0812">Transmembrane</keyword>
<evidence type="ECO:0000256" key="1">
    <source>
        <dbReference type="ARBA" id="ARBA00004141"/>
    </source>
</evidence>
<dbReference type="PANTHER" id="PTHR23502:SF51">
    <property type="entry name" value="QUINIDINE RESISTANCE PROTEIN 1-RELATED"/>
    <property type="match status" value="1"/>
</dbReference>
<feature type="transmembrane region" description="Helical" evidence="7">
    <location>
        <begin position="410"/>
        <end position="429"/>
    </location>
</feature>
<comment type="similarity">
    <text evidence="6">Belongs to the major facilitator superfamily. CAR1 family.</text>
</comment>
<keyword evidence="4 7" id="KW-1133">Transmembrane helix</keyword>
<evidence type="ECO:0000256" key="2">
    <source>
        <dbReference type="ARBA" id="ARBA00022448"/>
    </source>
</evidence>
<organism evidence="9 10">
    <name type="scientific">Wickerhamomyces mucosus</name>
    <dbReference type="NCBI Taxonomy" id="1378264"/>
    <lineage>
        <taxon>Eukaryota</taxon>
        <taxon>Fungi</taxon>
        <taxon>Dikarya</taxon>
        <taxon>Ascomycota</taxon>
        <taxon>Saccharomycotina</taxon>
        <taxon>Saccharomycetes</taxon>
        <taxon>Phaffomycetales</taxon>
        <taxon>Wickerhamomycetaceae</taxon>
        <taxon>Wickerhamomyces</taxon>
    </lineage>
</organism>
<dbReference type="InterPro" id="IPR036259">
    <property type="entry name" value="MFS_trans_sf"/>
</dbReference>
<sequence length="544" mass="59473">MRDTISTSSDIDSINSLHQEDLENGGEFVRTVTIASGIPELIEGDHVTVTSKKSRGKGSLEESEKRYTVFSKSEKYLLLIIAAASSIFSSLGSPIYYPALGTLEKYFNISEEMVNLSVVLYLVAQAISPTIFASAADIFGRRPIIILCLLIFIGASIGIAVIKNYPALLVLRFIQSAGISPTISITSGLVGDFTQRHERGGYMGLLSGLALTGQGFGSLIGAGLIAGFDWRAIFWFLVIASSVVLSFIIFLLPETKRTIVGNGSVIPQSIFNRAPILYLSHVRKAWDLDTPDIDLLVSQNRPEYFAPFKIMAKPELFILLLNQGLHMALWVVLLTSLTTQLSKNYNFTVLKIGFSYLPAGIAGLVGSIISGRLLDWNFKRNLKNFNSVKENSTTFENEAKFNIVKARMQLAFPYNIVAEVFAIIFGWILDKNLSIAGLYVTSFITCLFIMSVTGIVITLLVDMYPQNSSGAVSAVNFTRCGLAAIFVAALASMNKTMTVGGTINFIAGLGMLSTVSLIIPYKYGMKWVEERNREAKVGSNGQEK</sequence>
<dbReference type="PANTHER" id="PTHR23502">
    <property type="entry name" value="MAJOR FACILITATOR SUPERFAMILY"/>
    <property type="match status" value="1"/>
</dbReference>
<dbReference type="InterPro" id="IPR011701">
    <property type="entry name" value="MFS"/>
</dbReference>
<dbReference type="Proteomes" id="UP000769528">
    <property type="component" value="Unassembled WGS sequence"/>
</dbReference>
<feature type="transmembrane region" description="Helical" evidence="7">
    <location>
        <begin position="168"/>
        <end position="190"/>
    </location>
</feature>
<feature type="domain" description="Major facilitator superfamily (MFS) profile" evidence="8">
    <location>
        <begin position="78"/>
        <end position="525"/>
    </location>
</feature>
<feature type="transmembrane region" description="Helical" evidence="7">
    <location>
        <begin position="503"/>
        <end position="523"/>
    </location>
</feature>
<feature type="transmembrane region" description="Helical" evidence="7">
    <location>
        <begin position="76"/>
        <end position="96"/>
    </location>
</feature>
<feature type="transmembrane region" description="Helical" evidence="7">
    <location>
        <begin position="232"/>
        <end position="252"/>
    </location>
</feature>
<dbReference type="GO" id="GO:0022857">
    <property type="term" value="F:transmembrane transporter activity"/>
    <property type="evidence" value="ECO:0007669"/>
    <property type="project" value="InterPro"/>
</dbReference>
<dbReference type="PROSITE" id="PS50850">
    <property type="entry name" value="MFS"/>
    <property type="match status" value="1"/>
</dbReference>
<comment type="subcellular location">
    <subcellularLocation>
        <location evidence="1">Membrane</location>
        <topology evidence="1">Multi-pass membrane protein</topology>
    </subcellularLocation>
</comment>
<feature type="transmembrane region" description="Helical" evidence="7">
    <location>
        <begin position="143"/>
        <end position="162"/>
    </location>
</feature>
<keyword evidence="2" id="KW-0813">Transport</keyword>
<comment type="caution">
    <text evidence="9">The sequence shown here is derived from an EMBL/GenBank/DDBJ whole genome shotgun (WGS) entry which is preliminary data.</text>
</comment>
<gene>
    <name evidence="9" type="ORF">WICMUC_001391</name>
</gene>
<feature type="transmembrane region" description="Helical" evidence="7">
    <location>
        <begin position="435"/>
        <end position="461"/>
    </location>
</feature>
<evidence type="ECO:0000256" key="5">
    <source>
        <dbReference type="ARBA" id="ARBA00023136"/>
    </source>
</evidence>
<evidence type="ECO:0000259" key="8">
    <source>
        <dbReference type="PROSITE" id="PS50850"/>
    </source>
</evidence>
<keyword evidence="5 7" id="KW-0472">Membrane</keyword>
<feature type="transmembrane region" description="Helical" evidence="7">
    <location>
        <begin position="354"/>
        <end position="374"/>
    </location>
</feature>
<dbReference type="SUPFAM" id="SSF103473">
    <property type="entry name" value="MFS general substrate transporter"/>
    <property type="match status" value="1"/>
</dbReference>
<feature type="transmembrane region" description="Helical" evidence="7">
    <location>
        <begin position="202"/>
        <end position="226"/>
    </location>
</feature>
<feature type="transmembrane region" description="Helical" evidence="7">
    <location>
        <begin position="473"/>
        <end position="491"/>
    </location>
</feature>
<keyword evidence="10" id="KW-1185">Reference proteome</keyword>
<evidence type="ECO:0000256" key="3">
    <source>
        <dbReference type="ARBA" id="ARBA00022692"/>
    </source>
</evidence>
<dbReference type="Pfam" id="PF07690">
    <property type="entry name" value="MFS_1"/>
    <property type="match status" value="1"/>
</dbReference>
<feature type="transmembrane region" description="Helical" evidence="7">
    <location>
        <begin position="116"/>
        <end position="136"/>
    </location>
</feature>
<dbReference type="GO" id="GO:0005886">
    <property type="term" value="C:plasma membrane"/>
    <property type="evidence" value="ECO:0007669"/>
    <property type="project" value="UniProtKB-ARBA"/>
</dbReference>
<dbReference type="InterPro" id="IPR020846">
    <property type="entry name" value="MFS_dom"/>
</dbReference>
<feature type="transmembrane region" description="Helical" evidence="7">
    <location>
        <begin position="316"/>
        <end position="334"/>
    </location>
</feature>
<reference evidence="9" key="2">
    <citation type="submission" date="2021-01" db="EMBL/GenBank/DDBJ databases">
        <authorList>
            <person name="Schikora-Tamarit M.A."/>
        </authorList>
    </citation>
    <scope>NUCLEOTIDE SEQUENCE</scope>
    <source>
        <strain evidence="9">CBS6341</strain>
    </source>
</reference>
<evidence type="ECO:0000256" key="7">
    <source>
        <dbReference type="SAM" id="Phobius"/>
    </source>
</evidence>
<dbReference type="EMBL" id="JAEUBF010000443">
    <property type="protein sequence ID" value="KAH3678374.1"/>
    <property type="molecule type" value="Genomic_DNA"/>
</dbReference>
<name>A0A9P8PW60_9ASCO</name>
<evidence type="ECO:0000313" key="10">
    <source>
        <dbReference type="Proteomes" id="UP000769528"/>
    </source>
</evidence>
<protein>
    <recommendedName>
        <fullName evidence="8">Major facilitator superfamily (MFS) profile domain-containing protein</fullName>
    </recommendedName>
</protein>
<evidence type="ECO:0000313" key="9">
    <source>
        <dbReference type="EMBL" id="KAH3678374.1"/>
    </source>
</evidence>
<accession>A0A9P8PW60</accession>
<dbReference type="AlphaFoldDB" id="A0A9P8PW60"/>
<reference evidence="9" key="1">
    <citation type="journal article" date="2021" name="Open Biol.">
        <title>Shared evolutionary footprints suggest mitochondrial oxidative damage underlies multiple complex I losses in fungi.</title>
        <authorList>
            <person name="Schikora-Tamarit M.A."/>
            <person name="Marcet-Houben M."/>
            <person name="Nosek J."/>
            <person name="Gabaldon T."/>
        </authorList>
    </citation>
    <scope>NUCLEOTIDE SEQUENCE</scope>
    <source>
        <strain evidence="9">CBS6341</strain>
    </source>
</reference>
<dbReference type="Gene3D" id="1.20.1250.20">
    <property type="entry name" value="MFS general substrate transporter like domains"/>
    <property type="match status" value="1"/>
</dbReference>
<dbReference type="OrthoDB" id="440553at2759"/>
<evidence type="ECO:0000256" key="6">
    <source>
        <dbReference type="ARBA" id="ARBA00038347"/>
    </source>
</evidence>